<sequence length="87" mass="10266">MASKSESKEILIRQRDLSSAQNAIFEKLKTFGPLTRRKLVTELNLARTTVYDNLIKLQKLKLIKKYSQHDGKRGRDFVFWKIKEENL</sequence>
<reference evidence="1" key="1">
    <citation type="journal article" date="2015" name="Nature">
        <title>Complex archaea that bridge the gap between prokaryotes and eukaryotes.</title>
        <authorList>
            <person name="Spang A."/>
            <person name="Saw J.H."/>
            <person name="Jorgensen S.L."/>
            <person name="Zaremba-Niedzwiedzka K."/>
            <person name="Martijn J."/>
            <person name="Lind A.E."/>
            <person name="van Eijk R."/>
            <person name="Schleper C."/>
            <person name="Guy L."/>
            <person name="Ettema T.J."/>
        </authorList>
    </citation>
    <scope>NUCLEOTIDE SEQUENCE</scope>
</reference>
<protein>
    <recommendedName>
        <fullName evidence="2">Transcription regulator TrmB N-terminal domain-containing protein</fullName>
    </recommendedName>
</protein>
<name>A0A0F9FGC4_9ZZZZ</name>
<evidence type="ECO:0000313" key="1">
    <source>
        <dbReference type="EMBL" id="KKL50187.1"/>
    </source>
</evidence>
<accession>A0A0F9FGC4</accession>
<proteinExistence type="predicted"/>
<dbReference type="InterPro" id="IPR036388">
    <property type="entry name" value="WH-like_DNA-bd_sf"/>
</dbReference>
<comment type="caution">
    <text evidence="1">The sequence shown here is derived from an EMBL/GenBank/DDBJ whole genome shotgun (WGS) entry which is preliminary data.</text>
</comment>
<dbReference type="InterPro" id="IPR036390">
    <property type="entry name" value="WH_DNA-bd_sf"/>
</dbReference>
<dbReference type="SUPFAM" id="SSF46785">
    <property type="entry name" value="Winged helix' DNA-binding domain"/>
    <property type="match status" value="1"/>
</dbReference>
<dbReference type="AlphaFoldDB" id="A0A0F9FGC4"/>
<dbReference type="Gene3D" id="1.10.10.10">
    <property type="entry name" value="Winged helix-like DNA-binding domain superfamily/Winged helix DNA-binding domain"/>
    <property type="match status" value="1"/>
</dbReference>
<evidence type="ECO:0008006" key="2">
    <source>
        <dbReference type="Google" id="ProtNLM"/>
    </source>
</evidence>
<gene>
    <name evidence="1" type="ORF">LCGC14_2308010</name>
</gene>
<dbReference type="EMBL" id="LAZR01032691">
    <property type="protein sequence ID" value="KKL50187.1"/>
    <property type="molecule type" value="Genomic_DNA"/>
</dbReference>
<organism evidence="1">
    <name type="scientific">marine sediment metagenome</name>
    <dbReference type="NCBI Taxonomy" id="412755"/>
    <lineage>
        <taxon>unclassified sequences</taxon>
        <taxon>metagenomes</taxon>
        <taxon>ecological metagenomes</taxon>
    </lineage>
</organism>